<evidence type="ECO:0000313" key="2">
    <source>
        <dbReference type="Proteomes" id="UP000269154"/>
    </source>
</evidence>
<dbReference type="Proteomes" id="UP000269154">
    <property type="component" value="Unassembled WGS sequence"/>
</dbReference>
<comment type="caution">
    <text evidence="1">The sequence shown here is derived from an EMBL/GenBank/DDBJ whole genome shotgun (WGS) entry which is preliminary data.</text>
</comment>
<dbReference type="OrthoDB" id="565159at2"/>
<reference evidence="1 2" key="1">
    <citation type="journal article" date="2018" name="ACS Chem. Biol.">
        <title>Ketoreductase domain dysfunction expands chemodiversity: malyngamide biosynthesis in the cyanobacterium Okeania hirsuta.</title>
        <authorList>
            <person name="Moss N.A."/>
            <person name="Leao T."/>
            <person name="Rankin M."/>
            <person name="McCullough T.M."/>
            <person name="Qu P."/>
            <person name="Korobeynikov A."/>
            <person name="Smith J.L."/>
            <person name="Gerwick L."/>
            <person name="Gerwick W.H."/>
        </authorList>
    </citation>
    <scope>NUCLEOTIDE SEQUENCE [LARGE SCALE GENOMIC DNA]</scope>
    <source>
        <strain evidence="1 2">PAB10Feb10-1</strain>
    </source>
</reference>
<dbReference type="Pfam" id="PF19928">
    <property type="entry name" value="DUF6391"/>
    <property type="match status" value="1"/>
</dbReference>
<accession>A0A3N6MUF1</accession>
<sequence length="206" mass="22545">MTPTTSNSFRNQQFPFNFVPHPTQDSDFLQQLEFIPGLKEILTIRQVHALEHATVWVLSELANSGNSTSSDESIGGMSTPQGFYLYGSVNPSQLEQAVEVALQRITSGEWDLAVHPRCGTNLSVAMTLTLGLALGINTLMPRKPIEQLLGFGIAATAAIQIAPELGNLAQKYLTTGIPFNLRVINISVTQDVWGRPAHFVQVSWLN</sequence>
<gene>
    <name evidence="1" type="ORF">D5R40_27590</name>
</gene>
<keyword evidence="2" id="KW-1185">Reference proteome</keyword>
<organism evidence="1 2">
    <name type="scientific">Okeania hirsuta</name>
    <dbReference type="NCBI Taxonomy" id="1458930"/>
    <lineage>
        <taxon>Bacteria</taxon>
        <taxon>Bacillati</taxon>
        <taxon>Cyanobacteriota</taxon>
        <taxon>Cyanophyceae</taxon>
        <taxon>Oscillatoriophycideae</taxon>
        <taxon>Oscillatoriales</taxon>
        <taxon>Microcoleaceae</taxon>
        <taxon>Okeania</taxon>
    </lineage>
</organism>
<protein>
    <submittedName>
        <fullName evidence="1">Uncharacterized protein</fullName>
    </submittedName>
</protein>
<dbReference type="AlphaFoldDB" id="A0A3N6MUF1"/>
<dbReference type="RefSeq" id="WP_124147558.1">
    <property type="nucleotide sequence ID" value="NZ_CAWOKI010000289.1"/>
</dbReference>
<evidence type="ECO:0000313" key="1">
    <source>
        <dbReference type="EMBL" id="RQH27461.1"/>
    </source>
</evidence>
<proteinExistence type="predicted"/>
<dbReference type="EMBL" id="RCBY01000254">
    <property type="protein sequence ID" value="RQH27461.1"/>
    <property type="molecule type" value="Genomic_DNA"/>
</dbReference>
<name>A0A3N6MUF1_9CYAN</name>